<dbReference type="SUPFAM" id="SSF51735">
    <property type="entry name" value="NAD(P)-binding Rossmann-fold domains"/>
    <property type="match status" value="1"/>
</dbReference>
<feature type="domain" description="Aspartate/homoserine dehydrogenase NAD-binding" evidence="1">
    <location>
        <begin position="15"/>
        <end position="109"/>
    </location>
</feature>
<evidence type="ECO:0000259" key="1">
    <source>
        <dbReference type="Pfam" id="PF03447"/>
    </source>
</evidence>
<dbReference type="Gene3D" id="3.40.50.720">
    <property type="entry name" value="NAD(P)-binding Rossmann-like Domain"/>
    <property type="match status" value="1"/>
</dbReference>
<dbReference type="Proteomes" id="UP000177555">
    <property type="component" value="Unassembled WGS sequence"/>
</dbReference>
<name>A0A1F5JFD9_9BACT</name>
<dbReference type="InterPro" id="IPR005106">
    <property type="entry name" value="Asp/hSer_DH_NAD-bd"/>
</dbReference>
<dbReference type="InterPro" id="IPR036291">
    <property type="entry name" value="NAD(P)-bd_dom_sf"/>
</dbReference>
<comment type="caution">
    <text evidence="2">The sequence shown here is derived from an EMBL/GenBank/DDBJ whole genome shotgun (WGS) entry which is preliminary data.</text>
</comment>
<dbReference type="EMBL" id="MFCP01000040">
    <property type="protein sequence ID" value="OGE27361.1"/>
    <property type="molecule type" value="Genomic_DNA"/>
</dbReference>
<reference evidence="2 3" key="1">
    <citation type="journal article" date="2016" name="Nat. Commun.">
        <title>Thousands of microbial genomes shed light on interconnected biogeochemical processes in an aquifer system.</title>
        <authorList>
            <person name="Anantharaman K."/>
            <person name="Brown C.T."/>
            <person name="Hug L.A."/>
            <person name="Sharon I."/>
            <person name="Castelle C.J."/>
            <person name="Probst A.J."/>
            <person name="Thomas B.C."/>
            <person name="Singh A."/>
            <person name="Wilkins M.J."/>
            <person name="Karaoz U."/>
            <person name="Brodie E.L."/>
            <person name="Williams K.H."/>
            <person name="Hubbard S.S."/>
            <person name="Banfield J.F."/>
        </authorList>
    </citation>
    <scope>NUCLEOTIDE SEQUENCE [LARGE SCALE GENOMIC DNA]</scope>
</reference>
<dbReference type="GO" id="GO:0004412">
    <property type="term" value="F:homoserine dehydrogenase activity"/>
    <property type="evidence" value="ECO:0007669"/>
    <property type="project" value="TreeGrafter"/>
</dbReference>
<protein>
    <recommendedName>
        <fullName evidence="1">Aspartate/homoserine dehydrogenase NAD-binding domain-containing protein</fullName>
    </recommendedName>
</protein>
<accession>A0A1F5JFD9</accession>
<dbReference type="Pfam" id="PF03447">
    <property type="entry name" value="NAD_binding_3"/>
    <property type="match status" value="1"/>
</dbReference>
<evidence type="ECO:0000313" key="3">
    <source>
        <dbReference type="Proteomes" id="UP000177555"/>
    </source>
</evidence>
<sequence>MNSLENRPVNVGLIGMGNIGTGVVRWFQNGGGDKFNLHLRRVAVANLAKPRGRGDEFSHFAHHLTDNPVDILRDPSIDIIVELMGGVDIPRMIALDAIDSRKSVVNANKLYWHAI</sequence>
<proteinExistence type="predicted"/>
<evidence type="ECO:0000313" key="2">
    <source>
        <dbReference type="EMBL" id="OGE27361.1"/>
    </source>
</evidence>
<gene>
    <name evidence="2" type="ORF">A2867_00615</name>
</gene>
<dbReference type="GO" id="GO:0009088">
    <property type="term" value="P:threonine biosynthetic process"/>
    <property type="evidence" value="ECO:0007669"/>
    <property type="project" value="TreeGrafter"/>
</dbReference>
<dbReference type="PANTHER" id="PTHR43331:SF1">
    <property type="entry name" value="HOMOSERINE DEHYDROGENASE"/>
    <property type="match status" value="1"/>
</dbReference>
<dbReference type="AlphaFoldDB" id="A0A1F5JFD9"/>
<organism evidence="2 3">
    <name type="scientific">Candidatus Daviesbacteria bacterium RIFCSPHIGHO2_01_FULL_40_11</name>
    <dbReference type="NCBI Taxonomy" id="1797762"/>
    <lineage>
        <taxon>Bacteria</taxon>
        <taxon>Candidatus Daviesiibacteriota</taxon>
    </lineage>
</organism>
<dbReference type="PANTHER" id="PTHR43331">
    <property type="entry name" value="HOMOSERINE DEHYDROGENASE"/>
    <property type="match status" value="1"/>
</dbReference>
<dbReference type="GO" id="GO:0050661">
    <property type="term" value="F:NADP binding"/>
    <property type="evidence" value="ECO:0007669"/>
    <property type="project" value="InterPro"/>
</dbReference>